<dbReference type="OrthoDB" id="9451669at2759"/>
<feature type="compositionally biased region" description="Polar residues" evidence="3">
    <location>
        <begin position="90"/>
        <end position="103"/>
    </location>
</feature>
<dbReference type="GO" id="GO:0046914">
    <property type="term" value="F:transition metal ion binding"/>
    <property type="evidence" value="ECO:0007669"/>
    <property type="project" value="InterPro"/>
</dbReference>
<feature type="region of interest" description="Disordered" evidence="3">
    <location>
        <begin position="146"/>
        <end position="165"/>
    </location>
</feature>
<dbReference type="CDD" id="cd00213">
    <property type="entry name" value="S-100"/>
    <property type="match status" value="1"/>
</dbReference>
<dbReference type="InterPro" id="IPR013787">
    <property type="entry name" value="S100_Ca-bd_sub"/>
</dbReference>
<dbReference type="GO" id="GO:0005615">
    <property type="term" value="C:extracellular space"/>
    <property type="evidence" value="ECO:0007669"/>
    <property type="project" value="TreeGrafter"/>
</dbReference>
<dbReference type="InterPro" id="IPR011992">
    <property type="entry name" value="EF-hand-dom_pair"/>
</dbReference>
<keyword evidence="1" id="KW-0479">Metal-binding</keyword>
<evidence type="ECO:0000256" key="1">
    <source>
        <dbReference type="ARBA" id="ARBA00022723"/>
    </source>
</evidence>
<dbReference type="PROSITE" id="PS50222">
    <property type="entry name" value="EF_HAND_2"/>
    <property type="match status" value="1"/>
</dbReference>
<dbReference type="RefSeq" id="XP_019484492.1">
    <property type="nucleotide sequence ID" value="XM_019628947.1"/>
</dbReference>
<gene>
    <name evidence="6" type="primary">LOC109374387</name>
</gene>
<dbReference type="GO" id="GO:1902808">
    <property type="term" value="P:positive regulation of cell cycle G1/S phase transition"/>
    <property type="evidence" value="ECO:0007669"/>
    <property type="project" value="TreeGrafter"/>
</dbReference>
<dbReference type="InterPro" id="IPR034325">
    <property type="entry name" value="S-100_dom"/>
</dbReference>
<dbReference type="PROSITE" id="PS00018">
    <property type="entry name" value="EF_HAND_1"/>
    <property type="match status" value="1"/>
</dbReference>
<evidence type="ECO:0000313" key="6">
    <source>
        <dbReference type="RefSeq" id="XP_019484492.1"/>
    </source>
</evidence>
<feature type="compositionally biased region" description="Basic and acidic residues" evidence="3">
    <location>
        <begin position="115"/>
        <end position="132"/>
    </location>
</feature>
<feature type="domain" description="EF-hand" evidence="4">
    <location>
        <begin position="49"/>
        <end position="84"/>
    </location>
</feature>
<sequence>MPQLLRNITGIIEAFGRYARTEGDCTALTRGELKRLLEHEFADVIVNPHDPATVDEVLRLLDEDDTGTVEFKEFLVLVFKVAQACFKTLSDSPEGTCGPQESGSYAPGASPELGEGQRHEGSRQEWVDDHTRETVIPRLDQGCLPFEVPSARGQEGAQPEGKRSLTARELYSYFTSNEP</sequence>
<keyword evidence="2" id="KW-0106">Calcium</keyword>
<name>A0A8B7Q931_HIPAR</name>
<dbReference type="SMART" id="SM01394">
    <property type="entry name" value="S_100"/>
    <property type="match status" value="1"/>
</dbReference>
<dbReference type="PANTHER" id="PTHR11639:SF26">
    <property type="entry name" value="CORNULIN"/>
    <property type="match status" value="1"/>
</dbReference>
<feature type="region of interest" description="Disordered" evidence="3">
    <location>
        <begin position="90"/>
        <end position="132"/>
    </location>
</feature>
<evidence type="ECO:0000256" key="3">
    <source>
        <dbReference type="SAM" id="MobiDB-lite"/>
    </source>
</evidence>
<keyword evidence="5" id="KW-1185">Reference proteome</keyword>
<organism evidence="5 6">
    <name type="scientific">Hipposideros armiger</name>
    <name type="common">Great Himalayan leaf-nosed bat</name>
    <dbReference type="NCBI Taxonomy" id="186990"/>
    <lineage>
        <taxon>Eukaryota</taxon>
        <taxon>Metazoa</taxon>
        <taxon>Chordata</taxon>
        <taxon>Craniata</taxon>
        <taxon>Vertebrata</taxon>
        <taxon>Euteleostomi</taxon>
        <taxon>Mammalia</taxon>
        <taxon>Eutheria</taxon>
        <taxon>Laurasiatheria</taxon>
        <taxon>Chiroptera</taxon>
        <taxon>Yinpterochiroptera</taxon>
        <taxon>Rhinolophoidea</taxon>
        <taxon>Hipposideridae</taxon>
        <taxon>Hipposideros</taxon>
    </lineage>
</organism>
<evidence type="ECO:0000313" key="5">
    <source>
        <dbReference type="Proteomes" id="UP000694851"/>
    </source>
</evidence>
<accession>A0A8B7Q931</accession>
<dbReference type="Proteomes" id="UP000694851">
    <property type="component" value="Unplaced"/>
</dbReference>
<dbReference type="GO" id="GO:0048306">
    <property type="term" value="F:calcium-dependent protein binding"/>
    <property type="evidence" value="ECO:0007669"/>
    <property type="project" value="TreeGrafter"/>
</dbReference>
<dbReference type="GO" id="GO:0071345">
    <property type="term" value="P:cellular response to cytokine stimulus"/>
    <property type="evidence" value="ECO:0007669"/>
    <property type="project" value="TreeGrafter"/>
</dbReference>
<evidence type="ECO:0000259" key="4">
    <source>
        <dbReference type="PROSITE" id="PS50222"/>
    </source>
</evidence>
<dbReference type="GO" id="GO:0051896">
    <property type="term" value="P:regulation of phosphatidylinositol 3-kinase/protein kinase B signal transduction"/>
    <property type="evidence" value="ECO:0007669"/>
    <property type="project" value="TreeGrafter"/>
</dbReference>
<evidence type="ECO:0000256" key="2">
    <source>
        <dbReference type="ARBA" id="ARBA00022837"/>
    </source>
</evidence>
<dbReference type="AlphaFoldDB" id="A0A8B7Q931"/>
<dbReference type="GO" id="GO:0005509">
    <property type="term" value="F:calcium ion binding"/>
    <property type="evidence" value="ECO:0007669"/>
    <property type="project" value="InterPro"/>
</dbReference>
<dbReference type="Pfam" id="PF01023">
    <property type="entry name" value="S_100"/>
    <property type="match status" value="1"/>
</dbReference>
<dbReference type="PANTHER" id="PTHR11639">
    <property type="entry name" value="S100 CALCIUM-BINDING PROTEIN"/>
    <property type="match status" value="1"/>
</dbReference>
<dbReference type="InterPro" id="IPR018247">
    <property type="entry name" value="EF_Hand_1_Ca_BS"/>
</dbReference>
<reference evidence="6" key="1">
    <citation type="submission" date="2025-08" db="UniProtKB">
        <authorList>
            <consortium name="RefSeq"/>
        </authorList>
    </citation>
    <scope>IDENTIFICATION</scope>
    <source>
        <tissue evidence="6">Muscle</tissue>
    </source>
</reference>
<protein>
    <submittedName>
        <fullName evidence="6">Cornulin-like</fullName>
    </submittedName>
</protein>
<proteinExistence type="predicted"/>
<dbReference type="SUPFAM" id="SSF47473">
    <property type="entry name" value="EF-hand"/>
    <property type="match status" value="1"/>
</dbReference>
<dbReference type="Gene3D" id="1.10.238.10">
    <property type="entry name" value="EF-hand"/>
    <property type="match status" value="1"/>
</dbReference>
<dbReference type="InterPro" id="IPR002048">
    <property type="entry name" value="EF_hand_dom"/>
</dbReference>
<dbReference type="KEGG" id="hai:109374387"/>
<dbReference type="GeneID" id="109374387"/>